<dbReference type="InterPro" id="IPR036142">
    <property type="entry name" value="ENT_dom-like_sf"/>
</dbReference>
<feature type="region of interest" description="Disordered" evidence="3">
    <location>
        <begin position="422"/>
        <end position="473"/>
    </location>
</feature>
<gene>
    <name evidence="5" type="ORF">C5167_039675</name>
</gene>
<keyword evidence="6" id="KW-1185">Reference proteome</keyword>
<dbReference type="CDD" id="cd20404">
    <property type="entry name" value="Tudor_Agenet_AtEML-like"/>
    <property type="match status" value="1"/>
</dbReference>
<dbReference type="PANTHER" id="PTHR33432">
    <property type="entry name" value="PROTEIN EMSY-LIKE 4"/>
    <property type="match status" value="1"/>
</dbReference>
<evidence type="ECO:0000313" key="5">
    <source>
        <dbReference type="EMBL" id="RZC46721.1"/>
    </source>
</evidence>
<protein>
    <recommendedName>
        <fullName evidence="4">ENT domain-containing protein</fullName>
    </recommendedName>
</protein>
<accession>A0A4Y7IG80</accession>
<dbReference type="AlphaFoldDB" id="A0A4Y7IG80"/>
<dbReference type="Pfam" id="PF03735">
    <property type="entry name" value="ENT"/>
    <property type="match status" value="1"/>
</dbReference>
<feature type="region of interest" description="Disordered" evidence="3">
    <location>
        <begin position="1"/>
        <end position="38"/>
    </location>
</feature>
<name>A0A4Y7IG80_PAPSO</name>
<dbReference type="GO" id="GO:0005634">
    <property type="term" value="C:nucleus"/>
    <property type="evidence" value="ECO:0007669"/>
    <property type="project" value="UniProtKB-SubCell"/>
</dbReference>
<dbReference type="InterPro" id="IPR033485">
    <property type="entry name" value="EMSY-LIKE_plant"/>
</dbReference>
<evidence type="ECO:0000259" key="4">
    <source>
        <dbReference type="PROSITE" id="PS51138"/>
    </source>
</evidence>
<evidence type="ECO:0000256" key="2">
    <source>
        <dbReference type="ARBA" id="ARBA00023242"/>
    </source>
</evidence>
<organism evidence="5 6">
    <name type="scientific">Papaver somniferum</name>
    <name type="common">Opium poppy</name>
    <dbReference type="NCBI Taxonomy" id="3469"/>
    <lineage>
        <taxon>Eukaryota</taxon>
        <taxon>Viridiplantae</taxon>
        <taxon>Streptophyta</taxon>
        <taxon>Embryophyta</taxon>
        <taxon>Tracheophyta</taxon>
        <taxon>Spermatophyta</taxon>
        <taxon>Magnoliopsida</taxon>
        <taxon>Ranunculales</taxon>
        <taxon>Papaveraceae</taxon>
        <taxon>Papaveroideae</taxon>
        <taxon>Papaver</taxon>
    </lineage>
</organism>
<dbReference type="EMBL" id="CM010715">
    <property type="protein sequence ID" value="RZC46721.1"/>
    <property type="molecule type" value="Genomic_DNA"/>
</dbReference>
<dbReference type="SUPFAM" id="SSF158639">
    <property type="entry name" value="ENT-like"/>
    <property type="match status" value="1"/>
</dbReference>
<dbReference type="Gene3D" id="1.10.1240.40">
    <property type="entry name" value="ENT domain"/>
    <property type="match status" value="1"/>
</dbReference>
<feature type="domain" description="ENT" evidence="4">
    <location>
        <begin position="44"/>
        <end position="134"/>
    </location>
</feature>
<dbReference type="PANTHER" id="PTHR33432:SF27">
    <property type="entry name" value="PROTEIN EMSY-LIKE 3"/>
    <property type="match status" value="1"/>
</dbReference>
<dbReference type="FunFam" id="1.10.1240.40:FF:000005">
    <property type="entry name" value="ENT domain containing protein, expressed"/>
    <property type="match status" value="1"/>
</dbReference>
<proteinExistence type="predicted"/>
<evidence type="ECO:0000256" key="3">
    <source>
        <dbReference type="SAM" id="MobiDB-lite"/>
    </source>
</evidence>
<dbReference type="GO" id="GO:0050832">
    <property type="term" value="P:defense response to fungus"/>
    <property type="evidence" value="ECO:0007669"/>
    <property type="project" value="InterPro"/>
</dbReference>
<evidence type="ECO:0000256" key="1">
    <source>
        <dbReference type="ARBA" id="ARBA00004123"/>
    </source>
</evidence>
<dbReference type="PROSITE" id="PS51138">
    <property type="entry name" value="ENT"/>
    <property type="match status" value="1"/>
</dbReference>
<evidence type="ECO:0000313" key="6">
    <source>
        <dbReference type="Proteomes" id="UP000316621"/>
    </source>
</evidence>
<keyword evidence="2" id="KW-0539">Nucleus</keyword>
<dbReference type="Proteomes" id="UP000316621">
    <property type="component" value="Chromosome 1"/>
</dbReference>
<comment type="subcellular location">
    <subcellularLocation>
        <location evidence="1">Nucleus</location>
    </subcellularLocation>
</comment>
<dbReference type="SUPFAM" id="SSF63748">
    <property type="entry name" value="Tudor/PWWP/MBT"/>
    <property type="match status" value="1"/>
</dbReference>
<reference evidence="5 6" key="1">
    <citation type="journal article" date="2018" name="Science">
        <title>The opium poppy genome and morphinan production.</title>
        <authorList>
            <person name="Guo L."/>
            <person name="Winzer T."/>
            <person name="Yang X."/>
            <person name="Li Y."/>
            <person name="Ning Z."/>
            <person name="He Z."/>
            <person name="Teodor R."/>
            <person name="Lu Y."/>
            <person name="Bowser T.A."/>
            <person name="Graham I.A."/>
            <person name="Ye K."/>
        </authorList>
    </citation>
    <scope>NUCLEOTIDE SEQUENCE [LARGE SCALE GENOMIC DNA]</scope>
    <source>
        <strain evidence="6">cv. HN1</strain>
        <tissue evidence="5">Leaves</tissue>
    </source>
</reference>
<dbReference type="InterPro" id="IPR005491">
    <property type="entry name" value="ENT_dom"/>
</dbReference>
<dbReference type="OMA" id="HANTHGP"/>
<sequence length="508" mass="56246">MTAGTGDDLPPNNQNRGRRVGRVAGNGRSSIAGSAPHPRFYNDMEAQIHHLEQDAYISILRAFKVQSDAISWEKESLMTELRRELRVSDEEHRELLGRVNADDIVIRIREWRKAGHQPGMLTTAQPTHDAIVATFRKKQKISNSVPSLSLNPHMLAASMQPTLTSGKRGVAVGARGKKPKSGQPLPGVSLVKPVQYPLTGPAGRGFRPNRGLSGALVTNGRVGAGSSDPYIGRKVMTRWPEDNNFYEAVITDYDPIQGLHALVYDMHTNDEAFEWVNLNEISPEDIRWEGENMGISRKGGRGMKKSMDHDGVVPWEGRGREDRSQPEKDLLPLQNTNGKKNMDDIEMILTETVVKESKPRATREIYIANRSMAFPVLGYYGQVEKVFLLSRPDPLEIEKAMTMLKNQEKTLIDTLARIADASDGESDDGKHANTHGPPMGRDLVLPNKQHDISENGMMTEGEGRGICDNGHTLGTGNEMMTEIGERGFEARVAASNNDEDDEMVIVDV</sequence>
<feature type="region of interest" description="Disordered" evidence="3">
    <location>
        <begin position="297"/>
        <end position="337"/>
    </location>
</feature>
<dbReference type="Gramene" id="RZC46721">
    <property type="protein sequence ID" value="RZC46721"/>
    <property type="gene ID" value="C5167_039675"/>
</dbReference>
<dbReference type="STRING" id="3469.A0A4Y7IG80"/>
<dbReference type="Gene3D" id="2.30.30.140">
    <property type="match status" value="1"/>
</dbReference>
<dbReference type="SMART" id="SM01191">
    <property type="entry name" value="ENT"/>
    <property type="match status" value="1"/>
</dbReference>
<feature type="compositionally biased region" description="Basic and acidic residues" evidence="3">
    <location>
        <begin position="305"/>
        <end position="330"/>
    </location>
</feature>